<dbReference type="RefSeq" id="WP_245515798.1">
    <property type="nucleotide sequence ID" value="NZ_BSPM01000009.1"/>
</dbReference>
<dbReference type="InterPro" id="IPR016035">
    <property type="entry name" value="Acyl_Trfase/lysoPLipase"/>
</dbReference>
<keyword evidence="3 4" id="KW-0443">Lipid metabolism</keyword>
<keyword evidence="1 4" id="KW-0378">Hydrolase</keyword>
<feature type="active site" description="Nucleophile" evidence="4">
    <location>
        <position position="45"/>
    </location>
</feature>
<proteinExistence type="predicted"/>
<dbReference type="InterPro" id="IPR050301">
    <property type="entry name" value="NTE"/>
</dbReference>
<dbReference type="SUPFAM" id="SSF52151">
    <property type="entry name" value="FabD/lysophospholipase-like"/>
    <property type="match status" value="1"/>
</dbReference>
<gene>
    <name evidence="6" type="ORF">EDD54_3398</name>
</gene>
<keyword evidence="2 4" id="KW-0442">Lipid degradation</keyword>
<accession>A0A4R6RCM8</accession>
<keyword evidence="7" id="KW-1185">Reference proteome</keyword>
<evidence type="ECO:0000259" key="5">
    <source>
        <dbReference type="PROSITE" id="PS51635"/>
    </source>
</evidence>
<comment type="caution">
    <text evidence="4">Lacks conserved residue(s) required for the propagation of feature annotation.</text>
</comment>
<feature type="domain" description="PNPLA" evidence="5">
    <location>
        <begin position="12"/>
        <end position="184"/>
    </location>
</feature>
<dbReference type="Pfam" id="PF01734">
    <property type="entry name" value="Patatin"/>
    <property type="match status" value="1"/>
</dbReference>
<dbReference type="InterPro" id="IPR002641">
    <property type="entry name" value="PNPLA_dom"/>
</dbReference>
<evidence type="ECO:0000256" key="2">
    <source>
        <dbReference type="ARBA" id="ARBA00022963"/>
    </source>
</evidence>
<dbReference type="GO" id="GO:0016042">
    <property type="term" value="P:lipid catabolic process"/>
    <property type="evidence" value="ECO:0007669"/>
    <property type="project" value="UniProtKB-UniRule"/>
</dbReference>
<sequence>MSPVPPPRRVGVALGGGGARGLAHVHVLEALDDLGVKPVAITGTSIGAILGSAYAAGMSGAEVREAVLDAFRRPSEIWAKLWQLRPKSFADLFGTGLTQFDPERVLDLFLPEGLPKRFEDLAIPFTAVATDFYGCREVEIASGPLRRAVAASIALPIVFRPVEIDGVPMIDGSVVNPLPFDRLPDDVDLVIAVDVVGAPERAAGRSHPNARESIFGASQILMQTVITEKLKARRPDILVRPPVDAFGVLDFLKAAAVIRSTAAVRDDVRRQLGAALEGRLVEDLNGGP</sequence>
<feature type="short sequence motif" description="GXSXG" evidence="4">
    <location>
        <begin position="43"/>
        <end position="47"/>
    </location>
</feature>
<evidence type="ECO:0000256" key="3">
    <source>
        <dbReference type="ARBA" id="ARBA00023098"/>
    </source>
</evidence>
<dbReference type="GO" id="GO:0016787">
    <property type="term" value="F:hydrolase activity"/>
    <property type="evidence" value="ECO:0007669"/>
    <property type="project" value="UniProtKB-UniRule"/>
</dbReference>
<reference evidence="6 7" key="1">
    <citation type="submission" date="2019-03" db="EMBL/GenBank/DDBJ databases">
        <title>Genomic Encyclopedia of Type Strains, Phase IV (KMG-IV): sequencing the most valuable type-strain genomes for metagenomic binning, comparative biology and taxonomic classification.</title>
        <authorList>
            <person name="Goeker M."/>
        </authorList>
    </citation>
    <scope>NUCLEOTIDE SEQUENCE [LARGE SCALE GENOMIC DNA]</scope>
    <source>
        <strain evidence="6 7">DSM 102969</strain>
    </source>
</reference>
<organism evidence="6 7">
    <name type="scientific">Oharaeibacter diazotrophicus</name>
    <dbReference type="NCBI Taxonomy" id="1920512"/>
    <lineage>
        <taxon>Bacteria</taxon>
        <taxon>Pseudomonadati</taxon>
        <taxon>Pseudomonadota</taxon>
        <taxon>Alphaproteobacteria</taxon>
        <taxon>Hyphomicrobiales</taxon>
        <taxon>Pleomorphomonadaceae</taxon>
        <taxon>Oharaeibacter</taxon>
    </lineage>
</organism>
<dbReference type="PROSITE" id="PS51635">
    <property type="entry name" value="PNPLA"/>
    <property type="match status" value="1"/>
</dbReference>
<evidence type="ECO:0000256" key="4">
    <source>
        <dbReference type="PROSITE-ProRule" id="PRU01161"/>
    </source>
</evidence>
<feature type="active site" description="Proton acceptor" evidence="4">
    <location>
        <position position="171"/>
    </location>
</feature>
<name>A0A4R6RCM8_9HYPH</name>
<dbReference type="PANTHER" id="PTHR14226:SF29">
    <property type="entry name" value="NEUROPATHY TARGET ESTERASE SWS"/>
    <property type="match status" value="1"/>
</dbReference>
<dbReference type="PANTHER" id="PTHR14226">
    <property type="entry name" value="NEUROPATHY TARGET ESTERASE/SWISS CHEESE D.MELANOGASTER"/>
    <property type="match status" value="1"/>
</dbReference>
<evidence type="ECO:0000313" key="7">
    <source>
        <dbReference type="Proteomes" id="UP000294547"/>
    </source>
</evidence>
<feature type="short sequence motif" description="GXGXXG" evidence="4">
    <location>
        <begin position="16"/>
        <end position="21"/>
    </location>
</feature>
<dbReference type="AlphaFoldDB" id="A0A4R6RCM8"/>
<evidence type="ECO:0000313" key="6">
    <source>
        <dbReference type="EMBL" id="TDP83436.1"/>
    </source>
</evidence>
<dbReference type="Proteomes" id="UP000294547">
    <property type="component" value="Unassembled WGS sequence"/>
</dbReference>
<dbReference type="EMBL" id="SNXY01000009">
    <property type="protein sequence ID" value="TDP83436.1"/>
    <property type="molecule type" value="Genomic_DNA"/>
</dbReference>
<protein>
    <submittedName>
        <fullName evidence="6">NTE family protein</fullName>
    </submittedName>
</protein>
<dbReference type="Gene3D" id="3.40.1090.10">
    <property type="entry name" value="Cytosolic phospholipase A2 catalytic domain"/>
    <property type="match status" value="2"/>
</dbReference>
<evidence type="ECO:0000256" key="1">
    <source>
        <dbReference type="ARBA" id="ARBA00022801"/>
    </source>
</evidence>
<comment type="caution">
    <text evidence="6">The sequence shown here is derived from an EMBL/GenBank/DDBJ whole genome shotgun (WGS) entry which is preliminary data.</text>
</comment>